<dbReference type="PANTHER" id="PTHR35850">
    <property type="entry name" value="CYTOPLASMIC PROTEIN-RELATED"/>
    <property type="match status" value="1"/>
</dbReference>
<gene>
    <name evidence="1" type="ORF">CRV08_10410</name>
</gene>
<sequence length="161" mass="18287">MNKQSESPKERINVTYRPATGDVQEDVEIPYKLTILGEYNPNEERVSIEEKRAIKIDKNNFNDVLKAQNLSVNFNVDNKLIEDEDASLNVNLKINGIKDFSPEKIVESVPEMKVLMQLRQSLMALKGPLGNVPAFRKAIEEAISNKEERDKLMAELSLSVK</sequence>
<name>A0A4Q0YER0_9BACT</name>
<proteinExistence type="predicted"/>
<dbReference type="Pfam" id="PF05591">
    <property type="entry name" value="T6SS_VipA"/>
    <property type="match status" value="1"/>
</dbReference>
<comment type="caution">
    <text evidence="1">The sequence shown here is derived from an EMBL/GenBank/DDBJ whole genome shotgun (WGS) entry which is preliminary data.</text>
</comment>
<protein>
    <submittedName>
        <fullName evidence="1">Type VI secretion system contractile sheath small subunit</fullName>
    </submittedName>
</protein>
<dbReference type="InterPro" id="IPR008312">
    <property type="entry name" value="T6SS_TssB1"/>
</dbReference>
<dbReference type="NCBIfam" id="TIGR03358">
    <property type="entry name" value="VI_chp_5"/>
    <property type="match status" value="1"/>
</dbReference>
<organism evidence="1 2">
    <name type="scientific">Halarcobacter ebronensis</name>
    <dbReference type="NCBI Taxonomy" id="1462615"/>
    <lineage>
        <taxon>Bacteria</taxon>
        <taxon>Pseudomonadati</taxon>
        <taxon>Campylobacterota</taxon>
        <taxon>Epsilonproteobacteria</taxon>
        <taxon>Campylobacterales</taxon>
        <taxon>Arcobacteraceae</taxon>
        <taxon>Halarcobacter</taxon>
    </lineage>
</organism>
<evidence type="ECO:0000313" key="1">
    <source>
        <dbReference type="EMBL" id="RXJ67331.1"/>
    </source>
</evidence>
<dbReference type="Proteomes" id="UP000290172">
    <property type="component" value="Unassembled WGS sequence"/>
</dbReference>
<dbReference type="PIRSF" id="PIRSF028301">
    <property type="entry name" value="UCP028301"/>
    <property type="match status" value="1"/>
</dbReference>
<reference evidence="1 2" key="1">
    <citation type="submission" date="2017-10" db="EMBL/GenBank/DDBJ databases">
        <title>Genomics of the genus Arcobacter.</title>
        <authorList>
            <person name="Perez-Cataluna A."/>
            <person name="Figueras M.J."/>
        </authorList>
    </citation>
    <scope>NUCLEOTIDE SEQUENCE [LARGE SCALE GENOMIC DNA]</scope>
    <source>
        <strain evidence="1 2">CECT 8993</strain>
    </source>
</reference>
<dbReference type="RefSeq" id="WP_128981826.1">
    <property type="nucleotide sequence ID" value="NZ_PDKJ01000009.1"/>
</dbReference>
<accession>A0A4Q0YER0</accession>
<dbReference type="PANTHER" id="PTHR35850:SF2">
    <property type="entry name" value="TYPE VI SECRETION SYSTEM CONTRACTILE SHEATH SMALL SUBUNIT"/>
    <property type="match status" value="1"/>
</dbReference>
<dbReference type="AlphaFoldDB" id="A0A4Q0YER0"/>
<evidence type="ECO:0000313" key="2">
    <source>
        <dbReference type="Proteomes" id="UP000290172"/>
    </source>
</evidence>
<dbReference type="EMBL" id="PDKJ01000009">
    <property type="protein sequence ID" value="RXJ67331.1"/>
    <property type="molecule type" value="Genomic_DNA"/>
</dbReference>